<dbReference type="AlphaFoldDB" id="A0A1I7T424"/>
<organism evidence="2 3">
    <name type="scientific">Caenorhabditis tropicalis</name>
    <dbReference type="NCBI Taxonomy" id="1561998"/>
    <lineage>
        <taxon>Eukaryota</taxon>
        <taxon>Metazoa</taxon>
        <taxon>Ecdysozoa</taxon>
        <taxon>Nematoda</taxon>
        <taxon>Chromadorea</taxon>
        <taxon>Rhabditida</taxon>
        <taxon>Rhabditina</taxon>
        <taxon>Rhabditomorpha</taxon>
        <taxon>Rhabditoidea</taxon>
        <taxon>Rhabditidae</taxon>
        <taxon>Peloderinae</taxon>
        <taxon>Caenorhabditis</taxon>
    </lineage>
</organism>
<reference evidence="3" key="1">
    <citation type="submission" date="2016-11" db="UniProtKB">
        <authorList>
            <consortium name="WormBaseParasite"/>
        </authorList>
    </citation>
    <scope>IDENTIFICATION</scope>
</reference>
<accession>A0A1I7T424</accession>
<sequence length="317" mass="37116">MNLFNLPLLVLIDVFKMMEFRERFLISLMSKRAKRMLTLTSVPIHLSCNLLGDLYIRAGTDTQPNQFHVADEESDLIIGGEAMRINFYPDGLTLEETSPKNQLLLISHLLETYRKPAVSVKFYYPTQPVMVWEFMRMVNQRRVCVKSFSCLISWDSSEFIPKILDECTEVTDFIQFNAMLRNDFFYTPPRPFKATEFRVNVTSNWFNPEGFMSCRRIILQVGERSKYTAQWWNAFIQKWIDSDVPLEHLSCNHNGLSDFQSMIKGLSQPGIEQMTDGVVVKRRDRSEFVISSTLDRFFIMTKEEHTEHSQKHHLVNV</sequence>
<dbReference type="Proteomes" id="UP000095282">
    <property type="component" value="Unplaced"/>
</dbReference>
<keyword evidence="2" id="KW-1185">Reference proteome</keyword>
<dbReference type="PANTHER" id="PTHR21503">
    <property type="entry name" value="F-BOX-CONTAINING HYPOTHETICAL PROTEIN C.ELEGANS"/>
    <property type="match status" value="1"/>
</dbReference>
<dbReference type="PROSITE" id="PS50181">
    <property type="entry name" value="FBOX"/>
    <property type="match status" value="1"/>
</dbReference>
<protein>
    <submittedName>
        <fullName evidence="3">F-box domain-containing protein</fullName>
    </submittedName>
</protein>
<feature type="domain" description="F-box" evidence="1">
    <location>
        <begin position="1"/>
        <end position="37"/>
    </location>
</feature>
<dbReference type="WBParaSite" id="Csp11.Scaffold497.g2219.t1">
    <property type="protein sequence ID" value="Csp11.Scaffold497.g2219.t1"/>
    <property type="gene ID" value="Csp11.Scaffold497.g2219"/>
</dbReference>
<dbReference type="InterPro" id="IPR001810">
    <property type="entry name" value="F-box_dom"/>
</dbReference>
<evidence type="ECO:0000313" key="3">
    <source>
        <dbReference type="WBParaSite" id="Csp11.Scaffold497.g2219.t1"/>
    </source>
</evidence>
<name>A0A1I7T424_9PELO</name>
<dbReference type="eggNOG" id="ENOG502TKI0">
    <property type="taxonomic scope" value="Eukaryota"/>
</dbReference>
<proteinExistence type="predicted"/>
<dbReference type="Pfam" id="PF00646">
    <property type="entry name" value="F-box"/>
    <property type="match status" value="1"/>
</dbReference>
<evidence type="ECO:0000313" key="2">
    <source>
        <dbReference type="Proteomes" id="UP000095282"/>
    </source>
</evidence>
<evidence type="ECO:0000259" key="1">
    <source>
        <dbReference type="PROSITE" id="PS50181"/>
    </source>
</evidence>